<sequence length="391" mass="42898">MSAETPVESARKIARGDLAPGCPAHAGADEVWHVQDFAGARSVLRSTETRQAGFGVENAVKLEGRMRMPVLYRDGPEHREHRRQTAKYFTPRRVETAYASLMDRLAEEQCETLRRRGTVDLSQLSFRLAVAVAAEVIGLTESGPGMSRRLDRFFEEKESPHRLVRSWKEIRSNANMALFFWRDVRPAIKARKQHSRDDLISHLLSEGCTSGEILGECVTFAAAGMITTREFITLVAWHLFTDDELRAAYTQGDEKQRVAILHEILRLEPVVANLARWTTAELRTGDAIIPAGARVDIGVAAANLDPAAVGTDPGAVCPGRSLADGVGDAGLSFGEGPHRCPGAYIAIQETDIFLSKLFALPGLRMVRPPKVGIRKEIASYELTGLMITTGG</sequence>
<keyword evidence="4" id="KW-1185">Reference proteome</keyword>
<proteinExistence type="inferred from homology"/>
<dbReference type="InterPro" id="IPR017972">
    <property type="entry name" value="Cyt_P450_CS"/>
</dbReference>
<organism evidence="3 4">
    <name type="scientific">Actinoplanes auranticolor</name>
    <dbReference type="NCBI Taxonomy" id="47988"/>
    <lineage>
        <taxon>Bacteria</taxon>
        <taxon>Bacillati</taxon>
        <taxon>Actinomycetota</taxon>
        <taxon>Actinomycetes</taxon>
        <taxon>Micromonosporales</taxon>
        <taxon>Micromonosporaceae</taxon>
        <taxon>Actinoplanes</taxon>
    </lineage>
</organism>
<gene>
    <name evidence="3" type="ORF">Aau02nite_28140</name>
</gene>
<keyword evidence="2" id="KW-0408">Iron</keyword>
<dbReference type="SUPFAM" id="SSF48264">
    <property type="entry name" value="Cytochrome P450"/>
    <property type="match status" value="1"/>
</dbReference>
<dbReference type="GO" id="GO:0005506">
    <property type="term" value="F:iron ion binding"/>
    <property type="evidence" value="ECO:0007669"/>
    <property type="project" value="InterPro"/>
</dbReference>
<dbReference type="PANTHER" id="PTHR46696">
    <property type="entry name" value="P450, PUTATIVE (EUROFUNG)-RELATED"/>
    <property type="match status" value="1"/>
</dbReference>
<dbReference type="PROSITE" id="PS00086">
    <property type="entry name" value="CYTOCHROME_P450"/>
    <property type="match status" value="1"/>
</dbReference>
<dbReference type="GO" id="GO:0020037">
    <property type="term" value="F:heme binding"/>
    <property type="evidence" value="ECO:0007669"/>
    <property type="project" value="InterPro"/>
</dbReference>
<protein>
    <recommendedName>
        <fullName evidence="5">Cytochrome P450</fullName>
    </recommendedName>
</protein>
<dbReference type="PRINTS" id="PR00385">
    <property type="entry name" value="P450"/>
</dbReference>
<comment type="caution">
    <text evidence="3">The sequence shown here is derived from an EMBL/GenBank/DDBJ whole genome shotgun (WGS) entry which is preliminary data.</text>
</comment>
<name>A0A919S9W7_9ACTN</name>
<evidence type="ECO:0000313" key="4">
    <source>
        <dbReference type="Proteomes" id="UP000681340"/>
    </source>
</evidence>
<keyword evidence="2" id="KW-0349">Heme</keyword>
<comment type="similarity">
    <text evidence="1 2">Belongs to the cytochrome P450 family.</text>
</comment>
<dbReference type="AlphaFoldDB" id="A0A919S9W7"/>
<dbReference type="InterPro" id="IPR001128">
    <property type="entry name" value="Cyt_P450"/>
</dbReference>
<dbReference type="CDD" id="cd00302">
    <property type="entry name" value="cytochrome_P450"/>
    <property type="match status" value="1"/>
</dbReference>
<dbReference type="GO" id="GO:0004497">
    <property type="term" value="F:monooxygenase activity"/>
    <property type="evidence" value="ECO:0007669"/>
    <property type="project" value="UniProtKB-KW"/>
</dbReference>
<evidence type="ECO:0000256" key="1">
    <source>
        <dbReference type="ARBA" id="ARBA00010617"/>
    </source>
</evidence>
<keyword evidence="2" id="KW-0479">Metal-binding</keyword>
<keyword evidence="2" id="KW-0503">Monooxygenase</keyword>
<dbReference type="EMBL" id="BOQL01000022">
    <property type="protein sequence ID" value="GIM67634.1"/>
    <property type="molecule type" value="Genomic_DNA"/>
</dbReference>
<dbReference type="Gene3D" id="1.10.630.10">
    <property type="entry name" value="Cytochrome P450"/>
    <property type="match status" value="1"/>
</dbReference>
<dbReference type="PRINTS" id="PR00359">
    <property type="entry name" value="BP450"/>
</dbReference>
<dbReference type="Pfam" id="PF00067">
    <property type="entry name" value="p450"/>
    <property type="match status" value="1"/>
</dbReference>
<accession>A0A919S9W7</accession>
<evidence type="ECO:0008006" key="5">
    <source>
        <dbReference type="Google" id="ProtNLM"/>
    </source>
</evidence>
<dbReference type="InterPro" id="IPR002397">
    <property type="entry name" value="Cyt_P450_B"/>
</dbReference>
<reference evidence="3" key="1">
    <citation type="submission" date="2021-03" db="EMBL/GenBank/DDBJ databases">
        <title>Whole genome shotgun sequence of Actinoplanes auranticolor NBRC 12245.</title>
        <authorList>
            <person name="Komaki H."/>
            <person name="Tamura T."/>
        </authorList>
    </citation>
    <scope>NUCLEOTIDE SEQUENCE</scope>
    <source>
        <strain evidence="3">NBRC 12245</strain>
    </source>
</reference>
<dbReference type="RefSeq" id="WP_212988831.1">
    <property type="nucleotide sequence ID" value="NZ_BAABEA010000005.1"/>
</dbReference>
<keyword evidence="2" id="KW-0560">Oxidoreductase</keyword>
<dbReference type="Proteomes" id="UP000681340">
    <property type="component" value="Unassembled WGS sequence"/>
</dbReference>
<dbReference type="InterPro" id="IPR036396">
    <property type="entry name" value="Cyt_P450_sf"/>
</dbReference>
<dbReference type="PANTHER" id="PTHR46696:SF1">
    <property type="entry name" value="CYTOCHROME P450 YJIB-RELATED"/>
    <property type="match status" value="1"/>
</dbReference>
<evidence type="ECO:0000256" key="2">
    <source>
        <dbReference type="RuleBase" id="RU000461"/>
    </source>
</evidence>
<evidence type="ECO:0000313" key="3">
    <source>
        <dbReference type="EMBL" id="GIM67634.1"/>
    </source>
</evidence>
<dbReference type="GO" id="GO:0016705">
    <property type="term" value="F:oxidoreductase activity, acting on paired donors, with incorporation or reduction of molecular oxygen"/>
    <property type="evidence" value="ECO:0007669"/>
    <property type="project" value="InterPro"/>
</dbReference>